<dbReference type="STRING" id="51028.A0A0N4VLC0"/>
<dbReference type="WBParaSite" id="EVEC_0001168001-mRNA-1">
    <property type="protein sequence ID" value="EVEC_0001168001-mRNA-1"/>
    <property type="gene ID" value="EVEC_0001168001"/>
</dbReference>
<feature type="signal peptide" evidence="9">
    <location>
        <begin position="1"/>
        <end position="28"/>
    </location>
</feature>
<protein>
    <submittedName>
        <fullName evidence="13">MRH domain-containing protein</fullName>
    </submittedName>
</protein>
<keyword evidence="8" id="KW-1133">Transmembrane helix</keyword>
<feature type="transmembrane region" description="Helical" evidence="8">
    <location>
        <begin position="884"/>
        <end position="904"/>
    </location>
</feature>
<dbReference type="PANTHER" id="PTHR22727:SF15">
    <property type="entry name" value="MRH DOMAIN-CONTAINING PROTEIN"/>
    <property type="match status" value="1"/>
</dbReference>
<dbReference type="InterPro" id="IPR009011">
    <property type="entry name" value="Man6P_isomerase_rcpt-bd_dom_sf"/>
</dbReference>
<evidence type="ECO:0000313" key="11">
    <source>
        <dbReference type="EMBL" id="VDD96215.1"/>
    </source>
</evidence>
<dbReference type="Proteomes" id="UP000274131">
    <property type="component" value="Unassembled WGS sequence"/>
</dbReference>
<reference evidence="13" key="1">
    <citation type="submission" date="2017-02" db="UniProtKB">
        <authorList>
            <consortium name="WormBaseParasite"/>
        </authorList>
    </citation>
    <scope>IDENTIFICATION</scope>
</reference>
<sequence>MVKIQSFDKLFCNLILFLTLIFWKQSTGRQCTSKDYVFEYTTCDANGQRWKVAVPSRDNFRCEGLPQPIRGINCSFSCDAGMYLDIETQECRQCQPGSYSLGGGVRFDEFTHLPAGFIIENVDTTSDQLFVTSKKDKTCPVETGWIVKNSELLYIRSPCLSKLMYSVNLVRPGYVEYVYHMPRNSRGLVIDVTVKNEQCQDYREQLRHFSGSKDQNNYNSKSSEDGEWRRRRVPLHQGANVVTWTVANSGDSTSLADVITVARIDIIGIAFTKECTLCSPGTYSQIGATECKSCAPGYFSTKGSSECGRCPQSQYSGPRSAACIERPACKRDDYYMASEPCVNGKTRVVYKKVQPNVCREDLVGAFQQPKPGPWIECPKCNPGMSMDENSQCVFCPANHFSDGNKCHKCPVGTTPNYGYQYVLWHTLPANMETRCEYITEESNDACTLKESWLPTGNDLRTAPTYEKGIVLEVAIDVKDGFFNPLFVKGTQGSAQSPVARITVEFETRCSDESCVFYFVEEASFQKDFQLIADYNGTQSRKSYSYSILSTRPSRFVFAFMRSRSSLQDDIVTDQAIIYSINVTNVAKNGGGASACLKCPMSNGKCVTCPAGEYISEDRGDCQRCPPNTILNVTGDRVGIKSCVPCGPNLKSADGVSCTISGVLELCSEDNTTRRYNLTKLANRTFNATGVKVFAREGSSYFHSFNFTLFPTPNTRCAESVEVYDFKQNMIPFSEARSVDGFVCRATALERRTVNNNSKFSGTNTELSEIRFFYRSLSPATEICPNGYNTVVTARCDPRHSEEPEALLPRECPDGTCDGCLYHIILVTSLACPICRDDDYKEIRGECVDGFLTVHRIPARHCILSGVQSSERTEQCSALPFSLRMFIFGSTTTAIVLCITVAHVCRKNKSLEYRYTKLAESKNAKNEYLPSAETCGIEDNDEEEASDRVFFAKGKKRFFGIGQAVRTDQIDDSERRAFVSDVDDS</sequence>
<keyword evidence="4 9" id="KW-0732">Signal</keyword>
<dbReference type="InterPro" id="IPR039181">
    <property type="entry name" value="Elapor1/2"/>
</dbReference>
<comment type="subcellular location">
    <subcellularLocation>
        <location evidence="1">Cell membrane</location>
        <topology evidence="1">Single-pass type I membrane protein</topology>
    </subcellularLocation>
</comment>
<dbReference type="SUPFAM" id="SSF57184">
    <property type="entry name" value="Growth factor receptor domain"/>
    <property type="match status" value="2"/>
</dbReference>
<evidence type="ECO:0000256" key="4">
    <source>
        <dbReference type="ARBA" id="ARBA00022729"/>
    </source>
</evidence>
<dbReference type="Pfam" id="PF23091">
    <property type="entry name" value="TNFR_ELAPOR1_6th"/>
    <property type="match status" value="1"/>
</dbReference>
<name>A0A0N4VLC0_ENTVE</name>
<comment type="similarity">
    <text evidence="2">Belongs to the ELAPOR family.</text>
</comment>
<dbReference type="SUPFAM" id="SSF50911">
    <property type="entry name" value="Mannose 6-phosphate receptor domain"/>
    <property type="match status" value="1"/>
</dbReference>
<accession>A0A0N4VLC0</accession>
<dbReference type="InterPro" id="IPR044865">
    <property type="entry name" value="MRH_dom"/>
</dbReference>
<evidence type="ECO:0000256" key="7">
    <source>
        <dbReference type="SAM" id="MobiDB-lite"/>
    </source>
</evidence>
<evidence type="ECO:0000313" key="13">
    <source>
        <dbReference type="WBParaSite" id="EVEC_0001168001-mRNA-1"/>
    </source>
</evidence>
<dbReference type="OrthoDB" id="439917at2759"/>
<evidence type="ECO:0000256" key="1">
    <source>
        <dbReference type="ARBA" id="ARBA00004251"/>
    </source>
</evidence>
<feature type="compositionally biased region" description="Polar residues" evidence="7">
    <location>
        <begin position="212"/>
        <end position="221"/>
    </location>
</feature>
<evidence type="ECO:0000256" key="8">
    <source>
        <dbReference type="SAM" id="Phobius"/>
    </source>
</evidence>
<proteinExistence type="inferred from homology"/>
<feature type="domain" description="MRH" evidence="10">
    <location>
        <begin position="664"/>
        <end position="833"/>
    </location>
</feature>
<dbReference type="GO" id="GO:0005886">
    <property type="term" value="C:plasma membrane"/>
    <property type="evidence" value="ECO:0007669"/>
    <property type="project" value="UniProtKB-SubCell"/>
</dbReference>
<dbReference type="Pfam" id="PF23031">
    <property type="entry name" value="GBD_ELAPOR1"/>
    <property type="match status" value="1"/>
</dbReference>
<dbReference type="PROSITE" id="PS51914">
    <property type="entry name" value="MRH"/>
    <property type="match status" value="1"/>
</dbReference>
<organism evidence="13">
    <name type="scientific">Enterobius vermicularis</name>
    <name type="common">Human pinworm</name>
    <dbReference type="NCBI Taxonomy" id="51028"/>
    <lineage>
        <taxon>Eukaryota</taxon>
        <taxon>Metazoa</taxon>
        <taxon>Ecdysozoa</taxon>
        <taxon>Nematoda</taxon>
        <taxon>Chromadorea</taxon>
        <taxon>Rhabditida</taxon>
        <taxon>Spirurina</taxon>
        <taxon>Oxyuridomorpha</taxon>
        <taxon>Oxyuroidea</taxon>
        <taxon>Oxyuridae</taxon>
        <taxon>Enterobius</taxon>
    </lineage>
</organism>
<evidence type="ECO:0000259" key="10">
    <source>
        <dbReference type="PROSITE" id="PS51914"/>
    </source>
</evidence>
<keyword evidence="3" id="KW-1003">Cell membrane</keyword>
<evidence type="ECO:0000256" key="2">
    <source>
        <dbReference type="ARBA" id="ARBA00007627"/>
    </source>
</evidence>
<evidence type="ECO:0000256" key="3">
    <source>
        <dbReference type="ARBA" id="ARBA00022475"/>
    </source>
</evidence>
<evidence type="ECO:0000256" key="6">
    <source>
        <dbReference type="ARBA" id="ARBA00023180"/>
    </source>
</evidence>
<gene>
    <name evidence="11" type="ORF">EVEC_LOCUS10966</name>
</gene>
<dbReference type="Pfam" id="PF23087">
    <property type="entry name" value="MRH_ELAPOR1_9th"/>
    <property type="match status" value="1"/>
</dbReference>
<evidence type="ECO:0000256" key="9">
    <source>
        <dbReference type="SAM" id="SignalP"/>
    </source>
</evidence>
<keyword evidence="8" id="KW-0472">Membrane</keyword>
<keyword evidence="6" id="KW-0325">Glycoprotein</keyword>
<dbReference type="Gene3D" id="2.10.50.10">
    <property type="entry name" value="Tumor Necrosis Factor Receptor, subunit A, domain 2"/>
    <property type="match status" value="2"/>
</dbReference>
<evidence type="ECO:0000256" key="5">
    <source>
        <dbReference type="ARBA" id="ARBA00023157"/>
    </source>
</evidence>
<dbReference type="InterPro" id="IPR056609">
    <property type="entry name" value="Elapor1-like_3rd"/>
</dbReference>
<keyword evidence="5" id="KW-1015">Disulfide bond</keyword>
<dbReference type="Pfam" id="PF23032">
    <property type="entry name" value="GBD_ELAPOR1-like_3rd"/>
    <property type="match status" value="1"/>
</dbReference>
<dbReference type="InterPro" id="IPR056607">
    <property type="entry name" value="Elapor1/2_MRH"/>
</dbReference>
<dbReference type="SMART" id="SM01411">
    <property type="entry name" value="Ephrin_rec_like"/>
    <property type="match status" value="3"/>
</dbReference>
<dbReference type="EMBL" id="UXUI01011403">
    <property type="protein sequence ID" value="VDD96215.1"/>
    <property type="molecule type" value="Genomic_DNA"/>
</dbReference>
<keyword evidence="8" id="KW-0812">Transmembrane</keyword>
<dbReference type="InterPro" id="IPR009030">
    <property type="entry name" value="Growth_fac_rcpt_cys_sf"/>
</dbReference>
<feature type="region of interest" description="Disordered" evidence="7">
    <location>
        <begin position="211"/>
        <end position="230"/>
    </location>
</feature>
<dbReference type="InterPro" id="IPR056608">
    <property type="entry name" value="Elapor1/2_GBD"/>
</dbReference>
<feature type="chain" id="PRO_5043123024" evidence="9">
    <location>
        <begin position="29"/>
        <end position="984"/>
    </location>
</feature>
<evidence type="ECO:0000313" key="12">
    <source>
        <dbReference type="Proteomes" id="UP000274131"/>
    </source>
</evidence>
<reference evidence="11 12" key="2">
    <citation type="submission" date="2018-10" db="EMBL/GenBank/DDBJ databases">
        <authorList>
            <consortium name="Pathogen Informatics"/>
        </authorList>
    </citation>
    <scope>NUCLEOTIDE SEQUENCE [LARGE SCALE GENOMIC DNA]</scope>
</reference>
<keyword evidence="12" id="KW-1185">Reference proteome</keyword>
<dbReference type="AlphaFoldDB" id="A0A0N4VLC0"/>
<dbReference type="PANTHER" id="PTHR22727">
    <property type="entry name" value="PROTEIN CBG13728"/>
    <property type="match status" value="1"/>
</dbReference>
<dbReference type="InterPro" id="IPR056610">
    <property type="entry name" value="Elapor1/2_TNFR-like"/>
</dbReference>